<organism evidence="1 2">
    <name type="scientific">Rugamonas fusca</name>
    <dbReference type="NCBI Taxonomy" id="2758568"/>
    <lineage>
        <taxon>Bacteria</taxon>
        <taxon>Pseudomonadati</taxon>
        <taxon>Pseudomonadota</taxon>
        <taxon>Betaproteobacteria</taxon>
        <taxon>Burkholderiales</taxon>
        <taxon>Oxalobacteraceae</taxon>
        <taxon>Telluria group</taxon>
        <taxon>Rugamonas</taxon>
    </lineage>
</organism>
<evidence type="ECO:0000313" key="1">
    <source>
        <dbReference type="EMBL" id="MBA5603887.1"/>
    </source>
</evidence>
<gene>
    <name evidence="1" type="ORF">H3H36_00730</name>
</gene>
<dbReference type="GO" id="GO:0008483">
    <property type="term" value="F:transaminase activity"/>
    <property type="evidence" value="ECO:0007669"/>
    <property type="project" value="UniProtKB-KW"/>
</dbReference>
<dbReference type="EMBL" id="JACEZS010000001">
    <property type="protein sequence ID" value="MBA5603887.1"/>
    <property type="molecule type" value="Genomic_DNA"/>
</dbReference>
<dbReference type="Gene3D" id="3.90.1150.10">
    <property type="entry name" value="Aspartate Aminotransferase, domain 1"/>
    <property type="match status" value="1"/>
</dbReference>
<dbReference type="SUPFAM" id="SSF53383">
    <property type="entry name" value="PLP-dependent transferases"/>
    <property type="match status" value="1"/>
</dbReference>
<reference evidence="1 2" key="1">
    <citation type="submission" date="2020-07" db="EMBL/GenBank/DDBJ databases">
        <title>Novel species isolated from subtropical streams in China.</title>
        <authorList>
            <person name="Lu H."/>
        </authorList>
    </citation>
    <scope>NUCLEOTIDE SEQUENCE [LARGE SCALE GENOMIC DNA]</scope>
    <source>
        <strain evidence="1 2">FT3S</strain>
    </source>
</reference>
<dbReference type="InterPro" id="IPR015422">
    <property type="entry name" value="PyrdxlP-dep_Trfase_small"/>
</dbReference>
<proteinExistence type="predicted"/>
<keyword evidence="2" id="KW-1185">Reference proteome</keyword>
<dbReference type="RefSeq" id="WP_182213067.1">
    <property type="nucleotide sequence ID" value="NZ_JACEZS010000001.1"/>
</dbReference>
<dbReference type="InterPro" id="IPR015421">
    <property type="entry name" value="PyrdxlP-dep_Trfase_major"/>
</dbReference>
<dbReference type="Gene3D" id="3.40.640.10">
    <property type="entry name" value="Type I PLP-dependent aspartate aminotransferase-like (Major domain)"/>
    <property type="match status" value="1"/>
</dbReference>
<dbReference type="InterPro" id="IPR015424">
    <property type="entry name" value="PyrdxlP-dep_Trfase"/>
</dbReference>
<protein>
    <submittedName>
        <fullName evidence="1">Pyridoxal phosphate-dependent aminotransferase family protein</fullName>
    </submittedName>
</protein>
<dbReference type="Proteomes" id="UP000566711">
    <property type="component" value="Unassembled WGS sequence"/>
</dbReference>
<keyword evidence="1" id="KW-0032">Aminotransferase</keyword>
<name>A0A7W2I516_9BURK</name>
<accession>A0A7W2I516</accession>
<dbReference type="AlphaFoldDB" id="A0A7W2I516"/>
<evidence type="ECO:0000313" key="2">
    <source>
        <dbReference type="Proteomes" id="UP000566711"/>
    </source>
</evidence>
<sequence>MADFCSALYLGLRHPSAALADWPALTLGRPAALEEAPGAGQVAADLARLQGSEAALLMPSTLHLFWDLFGVLADQPLALLVDGGAYPIARWGAQRAVLRGATMQIFPHGAAQVADRLAWRAALAGRRPLILADGYCPGMDTGPPLAAYARIAADKHGYLVLDDTQVLGVKGGQGGGSLRLPGVVGPHVMVGASLAKGFGAPLAVLAGSAAMMKRCADRSEVLRHCSPPSVAAIAAAGRALVINRTCGDRLRARLWRNVARFRAGAALRGMFCRGGAFPVQTVPLPCGAAPARMQAALASRGIHAVAQWTGRCGALTFLLRADHRPEQIERALDALAILLEKAYEPEI</sequence>
<comment type="caution">
    <text evidence="1">The sequence shown here is derived from an EMBL/GenBank/DDBJ whole genome shotgun (WGS) entry which is preliminary data.</text>
</comment>
<keyword evidence="1" id="KW-0808">Transferase</keyword>